<evidence type="ECO:0000313" key="5">
    <source>
        <dbReference type="RefSeq" id="XP_060668168.1"/>
    </source>
</evidence>
<name>A0ABM3ZUK3_ZIZJJ</name>
<sequence>MDSPDVRVVGIWGMGGIGNTTLAGAIAPIIVVDDVNISSQIEFLVGNHGKHCGNRAFVTLITGGDYACGNPFAIKVLGSVLYSRSKEEWESALDKLEAVPKKDIQSVLKISYGELDDKEQDIFLDIACFFKGYDANFLERILDGCGLFAIIGIQSLIDKTLITIINNKLRMHDLLQEMGREIGSAKVEGIFLNTSEMKEIILSPEIFSQMHNLSPENIVILQMPNSQLEELWNGVQDLGKLIEMDLSHSKHLTKIPDVAHAPNLETINLEYCISLLQLPPTLQYHCKLSSLNLRCCSKLEKLPELSRNLKRVSFGRITSNMDSLKSLSLSACASIDMFPSLPKVLSRLDISGTTIKAVPSSVDELSGLVKFYLKGCKRLESLPTRIYNLKALTFLSLSVCSKLRYIPEISEPLESLRFLHLDETRIKELPSSIGNLKGLKE</sequence>
<protein>
    <submittedName>
        <fullName evidence="5">Disease resistance-like protein DSC1</fullName>
    </submittedName>
</protein>
<accession>A0ABM3ZUK3</accession>
<feature type="domain" description="Disease resistance protein Roq1-like winged-helix" evidence="3">
    <location>
        <begin position="117"/>
        <end position="182"/>
    </location>
</feature>
<evidence type="ECO:0000256" key="1">
    <source>
        <dbReference type="ARBA" id="ARBA00022614"/>
    </source>
</evidence>
<dbReference type="Pfam" id="PF23282">
    <property type="entry name" value="WHD_ROQ1"/>
    <property type="match status" value="1"/>
</dbReference>
<dbReference type="Proteomes" id="UP001652623">
    <property type="component" value="Chromosome 10"/>
</dbReference>
<dbReference type="InterPro" id="IPR027417">
    <property type="entry name" value="P-loop_NTPase"/>
</dbReference>
<dbReference type="Gene3D" id="3.40.50.300">
    <property type="entry name" value="P-loop containing nucleotide triphosphate hydrolases"/>
    <property type="match status" value="1"/>
</dbReference>
<dbReference type="Gene3D" id="3.80.10.10">
    <property type="entry name" value="Ribonuclease Inhibitor"/>
    <property type="match status" value="2"/>
</dbReference>
<dbReference type="PRINTS" id="PR00364">
    <property type="entry name" value="DISEASERSIST"/>
</dbReference>
<evidence type="ECO:0000313" key="4">
    <source>
        <dbReference type="Proteomes" id="UP001652623"/>
    </source>
</evidence>
<reference evidence="5" key="1">
    <citation type="submission" date="2025-08" db="UniProtKB">
        <authorList>
            <consortium name="RefSeq"/>
        </authorList>
    </citation>
    <scope>IDENTIFICATION</scope>
    <source>
        <tissue evidence="5">Seedling</tissue>
    </source>
</reference>
<dbReference type="SUPFAM" id="SSF52540">
    <property type="entry name" value="P-loop containing nucleoside triphosphate hydrolases"/>
    <property type="match status" value="1"/>
</dbReference>
<dbReference type="RefSeq" id="XP_060668168.1">
    <property type="nucleotide sequence ID" value="XM_060812185.1"/>
</dbReference>
<dbReference type="GeneID" id="125421073"/>
<dbReference type="Gene3D" id="1.10.8.430">
    <property type="entry name" value="Helical domain of apoptotic protease-activating factors"/>
    <property type="match status" value="1"/>
</dbReference>
<dbReference type="PANTHER" id="PTHR11017:SF479">
    <property type="entry name" value="DISEASE RESISTANCE PROTEIN (TIR-NBS-LRR CLASS) FAMILY"/>
    <property type="match status" value="1"/>
</dbReference>
<evidence type="ECO:0000259" key="3">
    <source>
        <dbReference type="Pfam" id="PF23282"/>
    </source>
</evidence>
<keyword evidence="2" id="KW-0677">Repeat</keyword>
<evidence type="ECO:0000256" key="2">
    <source>
        <dbReference type="ARBA" id="ARBA00022737"/>
    </source>
</evidence>
<proteinExistence type="predicted"/>
<dbReference type="Pfam" id="PF07725">
    <property type="entry name" value="LRR_3"/>
    <property type="match status" value="1"/>
</dbReference>
<dbReference type="InterPro" id="IPR044974">
    <property type="entry name" value="Disease_R_plants"/>
</dbReference>
<keyword evidence="1" id="KW-0433">Leucine-rich repeat</keyword>
<organism evidence="4 5">
    <name type="scientific">Ziziphus jujuba</name>
    <name type="common">Chinese jujube</name>
    <name type="synonym">Ziziphus sativa</name>
    <dbReference type="NCBI Taxonomy" id="326968"/>
    <lineage>
        <taxon>Eukaryota</taxon>
        <taxon>Viridiplantae</taxon>
        <taxon>Streptophyta</taxon>
        <taxon>Embryophyta</taxon>
        <taxon>Tracheophyta</taxon>
        <taxon>Spermatophyta</taxon>
        <taxon>Magnoliopsida</taxon>
        <taxon>eudicotyledons</taxon>
        <taxon>Gunneridae</taxon>
        <taxon>Pentapetalae</taxon>
        <taxon>rosids</taxon>
        <taxon>fabids</taxon>
        <taxon>Rosales</taxon>
        <taxon>Rhamnaceae</taxon>
        <taxon>Paliureae</taxon>
        <taxon>Ziziphus</taxon>
    </lineage>
</organism>
<dbReference type="SUPFAM" id="SSF52058">
    <property type="entry name" value="L domain-like"/>
    <property type="match status" value="1"/>
</dbReference>
<dbReference type="InterPro" id="IPR058192">
    <property type="entry name" value="WHD_ROQ1-like"/>
</dbReference>
<dbReference type="InterPro" id="IPR042197">
    <property type="entry name" value="Apaf_helical"/>
</dbReference>
<gene>
    <name evidence="5" type="primary">LOC125421073</name>
</gene>
<dbReference type="InterPro" id="IPR032675">
    <property type="entry name" value="LRR_dom_sf"/>
</dbReference>
<dbReference type="InterPro" id="IPR011713">
    <property type="entry name" value="Leu-rich_rpt_3"/>
</dbReference>
<dbReference type="PANTHER" id="PTHR11017">
    <property type="entry name" value="LEUCINE-RICH REPEAT-CONTAINING PROTEIN"/>
    <property type="match status" value="1"/>
</dbReference>
<keyword evidence="4" id="KW-1185">Reference proteome</keyword>